<dbReference type="SUPFAM" id="SSF56349">
    <property type="entry name" value="DNA breaking-rejoining enzymes"/>
    <property type="match status" value="1"/>
</dbReference>
<keyword evidence="4" id="KW-0614">Plasmid</keyword>
<dbReference type="Gene3D" id="1.10.443.10">
    <property type="entry name" value="Intergrase catalytic core"/>
    <property type="match status" value="1"/>
</dbReference>
<dbReference type="Pfam" id="PF00589">
    <property type="entry name" value="Phage_integrase"/>
    <property type="match status" value="1"/>
</dbReference>
<sequence>MNELVLTDNSSGGPLQLAWDQMRPDDLSTLMRQGWLRGVRLEQDPNVQITISRFMREFISHLENRATRTARQLRCMWFQFEAWCREKELTSLPAELETVKRYLSQRALDKHRNTLGMDRWAISRIHQECGCPDPTADRTIRNMLGDYTRDKVLNGETIKQATPLREYHLDELDRMWGNSPVLADRRDLALLTLAYETLLRAAEVARVKLNHLTMKPDGSAVLTIPLTKTNVSGDPDVTILSRQAMRLIREYFSLAGRVFDTKLDDPLFAGINPEGCSVKRVRHLGYSTVLRIFTRASTVLAVEELGIPPFTAHSCRVGAAQDLAASGENALKIMMSGRWKSEVMVMKYCRSIFAEEGAMAKRRANRS</sequence>
<geneLocation type="plasmid" evidence="4">
    <name>p1</name>
</geneLocation>
<dbReference type="AlphaFoldDB" id="A0A7U0QRT7"/>
<proteinExistence type="predicted"/>
<dbReference type="InterPro" id="IPR002104">
    <property type="entry name" value="Integrase_catalytic"/>
</dbReference>
<evidence type="ECO:0000259" key="3">
    <source>
        <dbReference type="PROSITE" id="PS51898"/>
    </source>
</evidence>
<dbReference type="GO" id="GO:0006310">
    <property type="term" value="P:DNA recombination"/>
    <property type="evidence" value="ECO:0007669"/>
    <property type="project" value="UniProtKB-KW"/>
</dbReference>
<keyword evidence="1" id="KW-0238">DNA-binding</keyword>
<dbReference type="InterPro" id="IPR052925">
    <property type="entry name" value="Phage_Integrase-like_Recomb"/>
</dbReference>
<keyword evidence="2" id="KW-0233">DNA recombination</keyword>
<name>A0A7U0QRT7_AERCA</name>
<dbReference type="EMBL" id="CP068231">
    <property type="protein sequence ID" value="QQX12680.1"/>
    <property type="molecule type" value="Genomic_DNA"/>
</dbReference>
<dbReference type="InterPro" id="IPR010998">
    <property type="entry name" value="Integrase_recombinase_N"/>
</dbReference>
<organism evidence="4">
    <name type="scientific">Aeromonas caviae</name>
    <name type="common">Aeromonas punctata</name>
    <dbReference type="NCBI Taxonomy" id="648"/>
    <lineage>
        <taxon>Bacteria</taxon>
        <taxon>Pseudomonadati</taxon>
        <taxon>Pseudomonadota</taxon>
        <taxon>Gammaproteobacteria</taxon>
        <taxon>Aeromonadales</taxon>
        <taxon>Aeromonadaceae</taxon>
        <taxon>Aeromonas</taxon>
    </lineage>
</organism>
<dbReference type="SUPFAM" id="SSF47823">
    <property type="entry name" value="lambda integrase-like, N-terminal domain"/>
    <property type="match status" value="1"/>
</dbReference>
<dbReference type="InterPro" id="IPR013762">
    <property type="entry name" value="Integrase-like_cat_sf"/>
</dbReference>
<accession>A0A7U0QRT7</accession>
<dbReference type="PANTHER" id="PTHR34605:SF4">
    <property type="entry name" value="DNA ADENINE METHYLTRANSFERASE"/>
    <property type="match status" value="1"/>
</dbReference>
<dbReference type="GO" id="GO:0003677">
    <property type="term" value="F:DNA binding"/>
    <property type="evidence" value="ECO:0007669"/>
    <property type="project" value="UniProtKB-KW"/>
</dbReference>
<dbReference type="Gene3D" id="1.10.150.130">
    <property type="match status" value="1"/>
</dbReference>
<evidence type="ECO:0000313" key="4">
    <source>
        <dbReference type="EMBL" id="QQX12680.1"/>
    </source>
</evidence>
<gene>
    <name evidence="4" type="ORF">JC965_26515</name>
</gene>
<feature type="domain" description="Tyr recombinase" evidence="3">
    <location>
        <begin position="159"/>
        <end position="361"/>
    </location>
</feature>
<dbReference type="PROSITE" id="PS51898">
    <property type="entry name" value="TYR_RECOMBINASE"/>
    <property type="match status" value="1"/>
</dbReference>
<reference evidence="4" key="1">
    <citation type="submission" date="2021-01" db="EMBL/GenBank/DDBJ databases">
        <title>GES Beta-lactamases isolated from hospital effluents in Brazil.</title>
        <authorList>
            <person name="Conte D."/>
            <person name="Mesa D."/>
            <person name="Palmeiro J.K."/>
            <person name="Dalla-Costa L.M."/>
        </authorList>
    </citation>
    <scope>NUCLEOTIDE SEQUENCE [LARGE SCALE GENOMIC DNA]</scope>
    <source>
        <strain evidence="4">Aero21</strain>
        <plasmid evidence="4">p1</plasmid>
    </source>
</reference>
<evidence type="ECO:0000256" key="1">
    <source>
        <dbReference type="ARBA" id="ARBA00023125"/>
    </source>
</evidence>
<dbReference type="GO" id="GO:0015074">
    <property type="term" value="P:DNA integration"/>
    <property type="evidence" value="ECO:0007669"/>
    <property type="project" value="InterPro"/>
</dbReference>
<protein>
    <submittedName>
        <fullName evidence="4">Tyrosine-type recombinase/integrase</fullName>
    </submittedName>
</protein>
<dbReference type="PANTHER" id="PTHR34605">
    <property type="entry name" value="PHAGE_INTEGRASE DOMAIN-CONTAINING PROTEIN"/>
    <property type="match status" value="1"/>
</dbReference>
<evidence type="ECO:0000256" key="2">
    <source>
        <dbReference type="ARBA" id="ARBA00023172"/>
    </source>
</evidence>
<dbReference type="InterPro" id="IPR011010">
    <property type="entry name" value="DNA_brk_join_enz"/>
</dbReference>